<dbReference type="PATRIC" id="fig|294.194.peg.3115"/>
<evidence type="ECO:0000313" key="1">
    <source>
        <dbReference type="EMBL" id="KWV87517.1"/>
    </source>
</evidence>
<dbReference type="Proteomes" id="UP000061348">
    <property type="component" value="Unassembled WGS sequence"/>
</dbReference>
<dbReference type="EMBL" id="LCYA01000077">
    <property type="protein sequence ID" value="KWV87517.1"/>
    <property type="molecule type" value="Genomic_DNA"/>
</dbReference>
<gene>
    <name evidence="1" type="ORF">PFLmoz3_02800</name>
</gene>
<name>A0A109LGP8_PSEFL</name>
<comment type="caution">
    <text evidence="1">The sequence shown here is derived from an EMBL/GenBank/DDBJ whole genome shotgun (WGS) entry which is preliminary data.</text>
</comment>
<reference evidence="1 2" key="1">
    <citation type="submission" date="2015-05" db="EMBL/GenBank/DDBJ databases">
        <title>A genomic and transcriptomic approach to investigate the blue pigment phenotype in Pseudomonas fluorescens.</title>
        <authorList>
            <person name="Andreani N.A."/>
            <person name="Cardazzo B."/>
        </authorList>
    </citation>
    <scope>NUCLEOTIDE SEQUENCE [LARGE SCALE GENOMIC DNA]</scope>
    <source>
        <strain evidence="1 2">Ps_22</strain>
    </source>
</reference>
<dbReference type="AlphaFoldDB" id="A0A109LGP8"/>
<protein>
    <submittedName>
        <fullName evidence="1">Uncharacterized protein</fullName>
    </submittedName>
</protein>
<sequence>MVLLISAPGVEIHQYLAMPHLLYFWLLALSSPDTASQWPSSSGWKYGKAERTLALA</sequence>
<proteinExistence type="predicted"/>
<evidence type="ECO:0000313" key="2">
    <source>
        <dbReference type="Proteomes" id="UP000061348"/>
    </source>
</evidence>
<organism evidence="1 2">
    <name type="scientific">Pseudomonas fluorescens</name>
    <dbReference type="NCBI Taxonomy" id="294"/>
    <lineage>
        <taxon>Bacteria</taxon>
        <taxon>Pseudomonadati</taxon>
        <taxon>Pseudomonadota</taxon>
        <taxon>Gammaproteobacteria</taxon>
        <taxon>Pseudomonadales</taxon>
        <taxon>Pseudomonadaceae</taxon>
        <taxon>Pseudomonas</taxon>
    </lineage>
</organism>
<accession>A0A109LGP8</accession>